<dbReference type="InterPro" id="IPR009614">
    <property type="entry name" value="YoeB_toxin"/>
</dbReference>
<dbReference type="AlphaFoldDB" id="A0A5M9HCJ1"/>
<keyword evidence="5" id="KW-0378">Hydrolase</keyword>
<dbReference type="GO" id="GO:0045892">
    <property type="term" value="P:negative regulation of DNA-templated transcription"/>
    <property type="evidence" value="ECO:0007669"/>
    <property type="project" value="TreeGrafter"/>
</dbReference>
<comment type="caution">
    <text evidence="7">The sequence shown here is derived from an EMBL/GenBank/DDBJ whole genome shotgun (WGS) entry which is preliminary data.</text>
</comment>
<evidence type="ECO:0000313" key="7">
    <source>
        <dbReference type="EMBL" id="KAA8484440.1"/>
    </source>
</evidence>
<dbReference type="EMBL" id="VWNE01000008">
    <property type="protein sequence ID" value="KAA8484440.1"/>
    <property type="molecule type" value="Genomic_DNA"/>
</dbReference>
<dbReference type="GO" id="GO:0004519">
    <property type="term" value="F:endonuclease activity"/>
    <property type="evidence" value="ECO:0007669"/>
    <property type="project" value="UniProtKB-KW"/>
</dbReference>
<keyword evidence="4" id="KW-0255">Endonuclease</keyword>
<dbReference type="GO" id="GO:0016787">
    <property type="term" value="F:hydrolase activity"/>
    <property type="evidence" value="ECO:0007669"/>
    <property type="project" value="UniProtKB-KW"/>
</dbReference>
<keyword evidence="3" id="KW-0540">Nuclease</keyword>
<evidence type="ECO:0000256" key="4">
    <source>
        <dbReference type="ARBA" id="ARBA00022759"/>
    </source>
</evidence>
<evidence type="ECO:0000313" key="8">
    <source>
        <dbReference type="Proteomes" id="UP000322918"/>
    </source>
</evidence>
<evidence type="ECO:0000256" key="2">
    <source>
        <dbReference type="ARBA" id="ARBA00022649"/>
    </source>
</evidence>
<evidence type="ECO:0000256" key="6">
    <source>
        <dbReference type="ARBA" id="ARBA00030388"/>
    </source>
</evidence>
<evidence type="ECO:0000256" key="1">
    <source>
        <dbReference type="ARBA" id="ARBA00008172"/>
    </source>
</evidence>
<comment type="similarity">
    <text evidence="1">Belongs to the YoeB family.</text>
</comment>
<dbReference type="Gene3D" id="3.30.2310.20">
    <property type="entry name" value="RelE-like"/>
    <property type="match status" value="1"/>
</dbReference>
<evidence type="ECO:0000256" key="5">
    <source>
        <dbReference type="ARBA" id="ARBA00022801"/>
    </source>
</evidence>
<dbReference type="OrthoDB" id="9801102at2"/>
<protein>
    <recommendedName>
        <fullName evidence="6">Putative mRNA interferase YoeB</fullName>
    </recommendedName>
</protein>
<reference evidence="7 8" key="1">
    <citation type="submission" date="2019-09" db="EMBL/GenBank/DDBJ databases">
        <title>Pararcticibacter amylolyticus gen. nov., sp. nov., isolated from a rottenly hemp rope, and reclassification of Pedobacter tournemirensis as Pararcticibacter tournemirensis comb. nov.</title>
        <authorList>
            <person name="Cai Y."/>
        </authorList>
    </citation>
    <scope>NUCLEOTIDE SEQUENCE [LARGE SCALE GENOMIC DNA]</scope>
    <source>
        <strain evidence="7 8">TF5-37.2-LB10</strain>
    </source>
</reference>
<dbReference type="GO" id="GO:0006401">
    <property type="term" value="P:RNA catabolic process"/>
    <property type="evidence" value="ECO:0007669"/>
    <property type="project" value="InterPro"/>
</dbReference>
<name>A0A5M9HCJ1_9SPHI</name>
<evidence type="ECO:0000256" key="3">
    <source>
        <dbReference type="ARBA" id="ARBA00022722"/>
    </source>
</evidence>
<dbReference type="InterPro" id="IPR035093">
    <property type="entry name" value="RelE/ParE_toxin_dom_sf"/>
</dbReference>
<accession>A0A5M9HCJ1</accession>
<dbReference type="PANTHER" id="PTHR38039:SF1">
    <property type="entry name" value="TOXIN YOEB"/>
    <property type="match status" value="1"/>
</dbReference>
<dbReference type="SUPFAM" id="SSF143011">
    <property type="entry name" value="RelE-like"/>
    <property type="match status" value="1"/>
</dbReference>
<dbReference type="RefSeq" id="WP_141814413.1">
    <property type="nucleotide sequence ID" value="NZ_VFPL01000001.1"/>
</dbReference>
<gene>
    <name evidence="7" type="ORF">F1649_06620</name>
</gene>
<sequence>MSSYDRTIEFIPKAFKEYQNWIQTDRKVALRIGDLIKDILRSPFEGIGKPEALKHQFQGYWSRRINNEHRLVYKITNNSVVIISCYSHYQ</sequence>
<keyword evidence="2" id="KW-1277">Toxin-antitoxin system</keyword>
<keyword evidence="8" id="KW-1185">Reference proteome</keyword>
<organism evidence="7 8">
    <name type="scientific">Arcticibacter tournemirensis</name>
    <dbReference type="NCBI Taxonomy" id="699437"/>
    <lineage>
        <taxon>Bacteria</taxon>
        <taxon>Pseudomonadati</taxon>
        <taxon>Bacteroidota</taxon>
        <taxon>Sphingobacteriia</taxon>
        <taxon>Sphingobacteriales</taxon>
        <taxon>Sphingobacteriaceae</taxon>
        <taxon>Arcticibacter</taxon>
    </lineage>
</organism>
<dbReference type="NCBIfam" id="TIGR02116">
    <property type="entry name" value="toxin_Txe_YoeB"/>
    <property type="match status" value="1"/>
</dbReference>
<dbReference type="PANTHER" id="PTHR38039">
    <property type="entry name" value="TOXIN YOEB"/>
    <property type="match status" value="1"/>
</dbReference>
<dbReference type="Pfam" id="PF06769">
    <property type="entry name" value="YoeB_toxin"/>
    <property type="match status" value="1"/>
</dbReference>
<proteinExistence type="inferred from homology"/>
<dbReference type="Proteomes" id="UP000322918">
    <property type="component" value="Unassembled WGS sequence"/>
</dbReference>